<reference evidence="1" key="2">
    <citation type="submission" date="2025-03" db="EMBL/GenBank/DDBJ databases">
        <authorList>
            <consortium name="ELIXIR-Norway"/>
            <consortium name="Elixir Norway"/>
        </authorList>
    </citation>
    <scope>NUCLEOTIDE SEQUENCE</scope>
</reference>
<sequence length="112" mass="12811">MEAIHPLYFHIFGFTPLPTLYPLCQVLPRQRLPLRQPCLLCPPWFWEARHQRSELGRAHICAPNLPLNVCSWRKGVISPGYHFLAHTLHSGPPCPICNSVQMNLCLQGSFVK</sequence>
<proteinExistence type="predicted"/>
<dbReference type="Proteomes" id="UP001162501">
    <property type="component" value="Chromosome 6"/>
</dbReference>
<gene>
    <name evidence="1" type="ORF">MRATA1EN22A_LOCUS25602</name>
</gene>
<evidence type="ECO:0000313" key="1">
    <source>
        <dbReference type="EMBL" id="CAN0542927.1"/>
    </source>
</evidence>
<organism evidence="1 2">
    <name type="scientific">Rangifer tarandus platyrhynchus</name>
    <name type="common">Svalbard reindeer</name>
    <dbReference type="NCBI Taxonomy" id="3082113"/>
    <lineage>
        <taxon>Eukaryota</taxon>
        <taxon>Metazoa</taxon>
        <taxon>Chordata</taxon>
        <taxon>Craniata</taxon>
        <taxon>Vertebrata</taxon>
        <taxon>Euteleostomi</taxon>
        <taxon>Mammalia</taxon>
        <taxon>Eutheria</taxon>
        <taxon>Laurasiatheria</taxon>
        <taxon>Artiodactyla</taxon>
        <taxon>Ruminantia</taxon>
        <taxon>Pecora</taxon>
        <taxon>Cervidae</taxon>
        <taxon>Odocoileinae</taxon>
        <taxon>Rangifer</taxon>
    </lineage>
</organism>
<dbReference type="EMBL" id="OX596090">
    <property type="protein sequence ID" value="CAN0542927.1"/>
    <property type="molecule type" value="Genomic_DNA"/>
</dbReference>
<evidence type="ECO:0000313" key="2">
    <source>
        <dbReference type="Proteomes" id="UP001162501"/>
    </source>
</evidence>
<name>A0AC60A1U3_RANTA</name>
<accession>A0AC60A1U3</accession>
<protein>
    <submittedName>
        <fullName evidence="1">Uncharacterized protein</fullName>
    </submittedName>
</protein>
<reference evidence="1" key="1">
    <citation type="submission" date="2023-05" db="EMBL/GenBank/DDBJ databases">
        <authorList>
            <consortium name="ELIXIR-Norway"/>
        </authorList>
    </citation>
    <scope>NUCLEOTIDE SEQUENCE</scope>
</reference>